<accession>A0A6P8KHM2</accession>
<evidence type="ECO:0000313" key="3">
    <source>
        <dbReference type="Proteomes" id="UP000515162"/>
    </source>
</evidence>
<name>A0A6P8KHM2_DROMA</name>
<feature type="compositionally biased region" description="Polar residues" evidence="1">
    <location>
        <begin position="661"/>
        <end position="670"/>
    </location>
</feature>
<feature type="region of interest" description="Disordered" evidence="1">
    <location>
        <begin position="586"/>
        <end position="672"/>
    </location>
</feature>
<feature type="compositionally biased region" description="Low complexity" evidence="1">
    <location>
        <begin position="106"/>
        <end position="115"/>
    </location>
</feature>
<feature type="region of interest" description="Disordered" evidence="1">
    <location>
        <begin position="1018"/>
        <end position="1052"/>
    </location>
</feature>
<feature type="compositionally biased region" description="Basic residues" evidence="1">
    <location>
        <begin position="1381"/>
        <end position="1398"/>
    </location>
</feature>
<gene>
    <name evidence="4" type="primary">LOC117142788</name>
</gene>
<feature type="region of interest" description="Disordered" evidence="1">
    <location>
        <begin position="940"/>
        <end position="987"/>
    </location>
</feature>
<dbReference type="Pfam" id="PF21744">
    <property type="entry name" value="BAHCC1-like_Tudor"/>
    <property type="match status" value="1"/>
</dbReference>
<dbReference type="InterPro" id="IPR047419">
    <property type="entry name" value="Tudor_WGE"/>
</dbReference>
<feature type="compositionally biased region" description="Low complexity" evidence="1">
    <location>
        <begin position="1031"/>
        <end position="1051"/>
    </location>
</feature>
<dbReference type="InterPro" id="IPR043151">
    <property type="entry name" value="BAH_sf"/>
</dbReference>
<organism evidence="3 4">
    <name type="scientific">Drosophila mauritiana</name>
    <name type="common">Fruit fly</name>
    <dbReference type="NCBI Taxonomy" id="7226"/>
    <lineage>
        <taxon>Eukaryota</taxon>
        <taxon>Metazoa</taxon>
        <taxon>Ecdysozoa</taxon>
        <taxon>Arthropoda</taxon>
        <taxon>Hexapoda</taxon>
        <taxon>Insecta</taxon>
        <taxon>Pterygota</taxon>
        <taxon>Neoptera</taxon>
        <taxon>Endopterygota</taxon>
        <taxon>Diptera</taxon>
        <taxon>Brachycera</taxon>
        <taxon>Muscomorpha</taxon>
        <taxon>Ephydroidea</taxon>
        <taxon>Drosophilidae</taxon>
        <taxon>Drosophila</taxon>
        <taxon>Sophophora</taxon>
    </lineage>
</organism>
<feature type="compositionally biased region" description="Basic residues" evidence="1">
    <location>
        <begin position="843"/>
        <end position="852"/>
    </location>
</feature>
<dbReference type="InterPro" id="IPR056841">
    <property type="entry name" value="TNRC18_BAHCC1-like_SH3"/>
</dbReference>
<proteinExistence type="predicted"/>
<dbReference type="Gene3D" id="2.30.30.490">
    <property type="match status" value="1"/>
</dbReference>
<feature type="compositionally biased region" description="Low complexity" evidence="1">
    <location>
        <begin position="1358"/>
        <end position="1371"/>
    </location>
</feature>
<dbReference type="PANTHER" id="PTHR12505:SF24">
    <property type="entry name" value="PROTEIN WINGED EYE"/>
    <property type="match status" value="1"/>
</dbReference>
<feature type="compositionally biased region" description="Low complexity" evidence="1">
    <location>
        <begin position="959"/>
        <end position="984"/>
    </location>
</feature>
<dbReference type="RefSeq" id="XP_033162871.1">
    <property type="nucleotide sequence ID" value="XM_033306980.1"/>
</dbReference>
<dbReference type="InterPro" id="IPR052429">
    <property type="entry name" value="BAH_domain_protein"/>
</dbReference>
<feature type="compositionally biased region" description="Basic residues" evidence="1">
    <location>
        <begin position="861"/>
        <end position="876"/>
    </location>
</feature>
<dbReference type="PANTHER" id="PTHR12505">
    <property type="entry name" value="PHD FINGER TRANSCRIPTION FACTOR"/>
    <property type="match status" value="1"/>
</dbReference>
<dbReference type="GeneID" id="117142788"/>
<dbReference type="GO" id="GO:0003682">
    <property type="term" value="F:chromatin binding"/>
    <property type="evidence" value="ECO:0007669"/>
    <property type="project" value="InterPro"/>
</dbReference>
<feature type="region of interest" description="Disordered" evidence="1">
    <location>
        <begin position="1281"/>
        <end position="1320"/>
    </location>
</feature>
<dbReference type="Pfam" id="PF24912">
    <property type="entry name" value="SH3_TNRC18"/>
    <property type="match status" value="1"/>
</dbReference>
<dbReference type="PROSITE" id="PS51038">
    <property type="entry name" value="BAH"/>
    <property type="match status" value="1"/>
</dbReference>
<dbReference type="CTD" id="42687"/>
<dbReference type="CDD" id="cd20397">
    <property type="entry name" value="Tudor_BAHCC1-like"/>
    <property type="match status" value="1"/>
</dbReference>
<dbReference type="InterPro" id="IPR048924">
    <property type="entry name" value="BAHCC1-like_Tudor"/>
</dbReference>
<protein>
    <submittedName>
        <fullName evidence="4">Protein winged eye isoform X1</fullName>
    </submittedName>
</protein>
<feature type="region of interest" description="Disordered" evidence="1">
    <location>
        <begin position="85"/>
        <end position="115"/>
    </location>
</feature>
<feature type="region of interest" description="Disordered" evidence="1">
    <location>
        <begin position="1334"/>
        <end position="1439"/>
    </location>
</feature>
<dbReference type="Proteomes" id="UP000515162">
    <property type="component" value="Chromosome 3R"/>
</dbReference>
<evidence type="ECO:0000313" key="4">
    <source>
        <dbReference type="RefSeq" id="XP_033162871.1"/>
    </source>
</evidence>
<dbReference type="FunFam" id="2.30.30.490:FF:000021">
    <property type="entry name" value="Winged eye, isoform E"/>
    <property type="match status" value="1"/>
</dbReference>
<evidence type="ECO:0000256" key="1">
    <source>
        <dbReference type="SAM" id="MobiDB-lite"/>
    </source>
</evidence>
<evidence type="ECO:0000259" key="2">
    <source>
        <dbReference type="PROSITE" id="PS51038"/>
    </source>
</evidence>
<dbReference type="SMART" id="SM00439">
    <property type="entry name" value="BAH"/>
    <property type="match status" value="1"/>
</dbReference>
<dbReference type="InterPro" id="IPR001025">
    <property type="entry name" value="BAH_dom"/>
</dbReference>
<keyword evidence="3" id="KW-1185">Reference proteome</keyword>
<feature type="region of interest" description="Disordered" evidence="1">
    <location>
        <begin position="698"/>
        <end position="736"/>
    </location>
</feature>
<feature type="compositionally biased region" description="Polar residues" evidence="1">
    <location>
        <begin position="623"/>
        <end position="648"/>
    </location>
</feature>
<feature type="region of interest" description="Disordered" evidence="1">
    <location>
        <begin position="840"/>
        <end position="889"/>
    </location>
</feature>
<feature type="domain" description="BAH" evidence="2">
    <location>
        <begin position="1525"/>
        <end position="1649"/>
    </location>
</feature>
<feature type="compositionally biased region" description="Basic residues" evidence="1">
    <location>
        <begin position="1337"/>
        <end position="1349"/>
    </location>
</feature>
<dbReference type="CDD" id="cd04714">
    <property type="entry name" value="BAH_BAHCC1"/>
    <property type="match status" value="1"/>
</dbReference>
<dbReference type="Pfam" id="PF01426">
    <property type="entry name" value="BAH"/>
    <property type="match status" value="1"/>
</dbReference>
<reference evidence="4" key="1">
    <citation type="submission" date="2025-08" db="UniProtKB">
        <authorList>
            <consortium name="RefSeq"/>
        </authorList>
    </citation>
    <scope>IDENTIFICATION</scope>
    <source>
        <strain evidence="4">Mau12</strain>
        <tissue evidence="4">Whole Body</tissue>
    </source>
</reference>
<sequence length="1672" mass="179314">MATFNPGASSSAADVLSATTATATFLVPTTAAVSHPGAHTAQLQLDQFGGFSAATATPLQHHHHQQTNSSYTFVQIKREPCQVSEISSNNCHQQQQQHHQHHHQVQHQGLSSASMTASSKTMSSSTLTTLVKIEAPSPKVSELEKSSGNSVPIGIAVARKRPQEALVPAINTPATLPLQPPLNKDLNCFGIRVADLGATSCGNLYFTGNGDLMTTGTATAEELALSAAGVNRAPSTFWQYPNALPIESVISMSPATVGLQYSREASRGQVVLLPAGPTALAGISNFPLLTPTDPFQQAAAAAAFVWPSAYIPQAPAPGGHSAAAAAAAASLQPTPNLSSLPNFIFPSMGGHQALSTTPSYASTLQLYLAAAATATGSSTMCQHSNQQTSTTTTNSTINLSLAAGSGVTQSGNAASSLSSSSSLSASSSRFLSLATGQPGIPSLLSLPPPTGMKEEYPMPLALPPLVPLEAARDKEQALNLMRLPTPPTSATMEPSSLGHATPHHLFQSGAMATPTPALLNLSMHGNGGELPAATPLPAVSDEAALNYKLHAPLTPQTPPRLAEIPVSGSTQLLPQMQDVNIQTDTPVCSEDESFPGSAKPQDPAAEAFPPPTLVQPLELTKPSEASHTQPTECHTQTEPSDIPSASQEESAEQTPPEPIETMSQATQADQTAPEDLTGLELLSNISTNSKPLVRVKQEPVEHIEQPPPQPQPVNIMPSEPTLPTPPLLEMEPTSAPEPLGGLKLLCALAEQRIQEEVVQGSSLFATPSSRTPTPTSLALGTTAATPPVFEAKSCYAFGQSQGSVFPSSTSSFQMPLSSPGFPSMQGIELPSTSAGAVAELTPVKRKKHKHSKSSGSDSRKSARCSKKSKKKRRHSSSRQQFSAPAEEDLDLQDDQLQSELRSALHALDPSYAQRFGQEVFSIMDNSMRMRLADITRQYRKKKRKLDEISKHKKKKKCSKQQLQLQQQQASQQAVQPPSALQQPQMTLSSVLGTSSPLRDYKFPKFSSSNLQASSFLRFPDKTHSFPPPPSLQQSQPEPSPLPNSSSPSTSSFVRLEPSALDAAVAIAPTTSATSTSGSPSTKQVASAVRKQRKMKASTVGAAGEQTAATEAKRRVSAIDRELQLTSEHLYRDETRVLTDMGGLFYAGVMKPLRPPDVYSITLDGERGNKSHVMSREDILKDTILEVAPKSVESVPVGTRLCAYWSQQYRCLYPGRAIDSEQVIDGAASSATNGATTAPDFVSVEFDDGDSGRIRLQNIRMLLSDYPIAEYNDNPLYSVGKQKRSALRGGESGPGGITQDHLSVPGCEDSHSHHSLGMSSDNTTSLAATMELFTQRSEKKRLKKSLKKMSKAQNGISPATAINGGADAAASGEGVSAEDAARKHHKHKKRKKHKKHHRKNGSEEQEQQVVQQDYSAAGQEATEAPSTEMSSAAAPTASRVKVEVKVKTEQLEMEEEESVSNLMSEISDEAKGDDLVEHNNSKGSSKIAAFLPERQLWGWYGTAYRKAGVKGRARKQFYKTIKRGKETITVGDSAVFLSTGRPDRPYIGRIESMWETTTGNKVVRVAWFYHPEETTGCPKLKFPGALFESPHEDENDVQTISHRCEVLQFGSYFEKFGADSKQYQSIYDNNDTYYLAGHYNPRLQVLKLQDDIPTLEELQDTNTTTTTETTTED</sequence>